<reference evidence="1" key="1">
    <citation type="submission" date="2018-05" db="EMBL/GenBank/DDBJ databases">
        <authorList>
            <person name="Lanie J.A."/>
            <person name="Ng W.-L."/>
            <person name="Kazmierczak K.M."/>
            <person name="Andrzejewski T.M."/>
            <person name="Davidsen T.M."/>
            <person name="Wayne K.J."/>
            <person name="Tettelin H."/>
            <person name="Glass J.I."/>
            <person name="Rusch D."/>
            <person name="Podicherti R."/>
            <person name="Tsui H.-C.T."/>
            <person name="Winkler M.E."/>
        </authorList>
    </citation>
    <scope>NUCLEOTIDE SEQUENCE</scope>
</reference>
<dbReference type="EMBL" id="UINC01203933">
    <property type="protein sequence ID" value="SVE24417.1"/>
    <property type="molecule type" value="Genomic_DNA"/>
</dbReference>
<gene>
    <name evidence="1" type="ORF">METZ01_LOCUS477271</name>
</gene>
<protein>
    <submittedName>
        <fullName evidence="1">Uncharacterized protein</fullName>
    </submittedName>
</protein>
<name>A0A383BW82_9ZZZZ</name>
<feature type="non-terminal residue" evidence="1">
    <location>
        <position position="45"/>
    </location>
</feature>
<sequence length="45" mass="4861">MTAVLTSTSLLASEAVFLDESEISWKVNDFNVSRWKTLVGGDEGG</sequence>
<proteinExistence type="predicted"/>
<evidence type="ECO:0000313" key="1">
    <source>
        <dbReference type="EMBL" id="SVE24417.1"/>
    </source>
</evidence>
<dbReference type="AlphaFoldDB" id="A0A383BW82"/>
<organism evidence="1">
    <name type="scientific">marine metagenome</name>
    <dbReference type="NCBI Taxonomy" id="408172"/>
    <lineage>
        <taxon>unclassified sequences</taxon>
        <taxon>metagenomes</taxon>
        <taxon>ecological metagenomes</taxon>
    </lineage>
</organism>
<accession>A0A383BW82</accession>